<keyword evidence="3" id="KW-1185">Reference proteome</keyword>
<reference evidence="2 3" key="1">
    <citation type="submission" date="2018-11" db="EMBL/GenBank/DDBJ databases">
        <title>Saccharopolyspora rhizosphaerae sp. nov., an actinomycete isolated from rhizosphere soil in Thailand.</title>
        <authorList>
            <person name="Intra B."/>
            <person name="Euanorasetr J."/>
            <person name="Take A."/>
            <person name="Inahashi Y."/>
            <person name="Mori M."/>
            <person name="Panbangred W."/>
            <person name="Matsumoto A."/>
        </authorList>
    </citation>
    <scope>NUCLEOTIDE SEQUENCE [LARGE SCALE GENOMIC DNA]</scope>
    <source>
        <strain evidence="2 3">H219</strain>
    </source>
</reference>
<evidence type="ECO:0000313" key="3">
    <source>
        <dbReference type="Proteomes" id="UP000274515"/>
    </source>
</evidence>
<dbReference type="EMBL" id="RSAA01000010">
    <property type="protein sequence ID" value="RRO16984.1"/>
    <property type="molecule type" value="Genomic_DNA"/>
</dbReference>
<accession>A0A3R8QB13</accession>
<feature type="region of interest" description="Disordered" evidence="1">
    <location>
        <begin position="78"/>
        <end position="128"/>
    </location>
</feature>
<feature type="compositionally biased region" description="Basic and acidic residues" evidence="1">
    <location>
        <begin position="112"/>
        <end position="128"/>
    </location>
</feature>
<evidence type="ECO:0000256" key="1">
    <source>
        <dbReference type="SAM" id="MobiDB-lite"/>
    </source>
</evidence>
<organism evidence="2 3">
    <name type="scientific">Saccharopolyspora rhizosphaerae</name>
    <dbReference type="NCBI Taxonomy" id="2492662"/>
    <lineage>
        <taxon>Bacteria</taxon>
        <taxon>Bacillati</taxon>
        <taxon>Actinomycetota</taxon>
        <taxon>Actinomycetes</taxon>
        <taxon>Pseudonocardiales</taxon>
        <taxon>Pseudonocardiaceae</taxon>
        <taxon>Saccharopolyspora</taxon>
    </lineage>
</organism>
<protein>
    <submittedName>
        <fullName evidence="2">Uncharacterized protein</fullName>
    </submittedName>
</protein>
<dbReference type="OrthoDB" id="3785441at2"/>
<sequence length="128" mass="13978">MLTALVTTSGPITRLAYNLTAWKAAPRRLDLDGREVRLEGFHAMDQNTVSLTDPRGNRTVLLLIPATMTERRGNAVLARASSPDNTASPHDLLTEDPRPASAPIPKQAETSPEARWETDGGHLLIERS</sequence>
<name>A0A3R8QB13_9PSEU</name>
<evidence type="ECO:0000313" key="2">
    <source>
        <dbReference type="EMBL" id="RRO16984.1"/>
    </source>
</evidence>
<dbReference type="Pfam" id="PF19457">
    <property type="entry name" value="DUF5994"/>
    <property type="match status" value="1"/>
</dbReference>
<comment type="caution">
    <text evidence="2">The sequence shown here is derived from an EMBL/GenBank/DDBJ whole genome shotgun (WGS) entry which is preliminary data.</text>
</comment>
<dbReference type="AlphaFoldDB" id="A0A3R8QB13"/>
<proteinExistence type="predicted"/>
<dbReference type="InterPro" id="IPR046036">
    <property type="entry name" value="DUF5994"/>
</dbReference>
<gene>
    <name evidence="2" type="ORF">EIL87_11940</name>
</gene>
<dbReference type="Proteomes" id="UP000274515">
    <property type="component" value="Unassembled WGS sequence"/>
</dbReference>